<sequence>MSEYHFNFKEPRLSSVESPPVPQTATAIFAKHLTVSSAKHHHHHSSSSPFLSVSTSSSSSSSAPPSPFSSPEPSPSPPATRCPQQVKVTKTMDTPSTSPAKHHCAQSPTASPAPSPPPPPLMNLGSLSDIIRQGIPQSAIWSLSIRFFAQLSAE</sequence>
<feature type="region of interest" description="Disordered" evidence="1">
    <location>
        <begin position="35"/>
        <end position="125"/>
    </location>
</feature>
<feature type="compositionally biased region" description="Pro residues" evidence="1">
    <location>
        <begin position="64"/>
        <end position="80"/>
    </location>
</feature>
<evidence type="ECO:0000313" key="3">
    <source>
        <dbReference type="Proteomes" id="UP000002624"/>
    </source>
</evidence>
<evidence type="ECO:0000256" key="1">
    <source>
        <dbReference type="SAM" id="MobiDB-lite"/>
    </source>
</evidence>
<feature type="compositionally biased region" description="Basic and acidic residues" evidence="1">
    <location>
        <begin position="1"/>
        <end position="12"/>
    </location>
</feature>
<dbReference type="AlphaFoldDB" id="C6HSD4"/>
<name>C6HSD4_AJECH</name>
<gene>
    <name evidence="2" type="ORF">HCDG_09115</name>
</gene>
<feature type="compositionally biased region" description="Pro residues" evidence="1">
    <location>
        <begin position="111"/>
        <end position="121"/>
    </location>
</feature>
<accession>C6HSD4</accession>
<feature type="compositionally biased region" description="Polar residues" evidence="1">
    <location>
        <begin position="82"/>
        <end position="99"/>
    </location>
</feature>
<feature type="compositionally biased region" description="Low complexity" evidence="1">
    <location>
        <begin position="46"/>
        <end position="63"/>
    </location>
</feature>
<dbReference type="HOGENOM" id="CLU_1703727_0_0_1"/>
<dbReference type="EMBL" id="GG692438">
    <property type="protein sequence ID" value="EER36684.1"/>
    <property type="molecule type" value="Genomic_DNA"/>
</dbReference>
<reference evidence="3" key="1">
    <citation type="submission" date="2009-05" db="EMBL/GenBank/DDBJ databases">
        <title>The genome sequence of Ajellomyces capsulatus strain H143.</title>
        <authorList>
            <person name="Champion M."/>
            <person name="Cuomo C.A."/>
            <person name="Ma L.-J."/>
            <person name="Henn M.R."/>
            <person name="Sil A."/>
            <person name="Goldman B."/>
            <person name="Young S.K."/>
            <person name="Kodira C.D."/>
            <person name="Zeng Q."/>
            <person name="Koehrsen M."/>
            <person name="Alvarado L."/>
            <person name="Berlin A.M."/>
            <person name="Borenstein D."/>
            <person name="Chen Z."/>
            <person name="Engels R."/>
            <person name="Freedman E."/>
            <person name="Gellesch M."/>
            <person name="Goldberg J."/>
            <person name="Griggs A."/>
            <person name="Gujja S."/>
            <person name="Heiman D.I."/>
            <person name="Hepburn T.A."/>
            <person name="Howarth C."/>
            <person name="Jen D."/>
            <person name="Larson L."/>
            <person name="Lewis B."/>
            <person name="Mehta T."/>
            <person name="Park D."/>
            <person name="Pearson M."/>
            <person name="Roberts A."/>
            <person name="Saif S."/>
            <person name="Shea T.D."/>
            <person name="Shenoy N."/>
            <person name="Sisk P."/>
            <person name="Stolte C."/>
            <person name="Sykes S."/>
            <person name="Walk T."/>
            <person name="White J."/>
            <person name="Yandava C."/>
            <person name="Klein B."/>
            <person name="McEwen J.G."/>
            <person name="Puccia R."/>
            <person name="Goldman G.H."/>
            <person name="Felipe M.S."/>
            <person name="Nino-Vega G."/>
            <person name="San-Blas G."/>
            <person name="Taylor J.W."/>
            <person name="Mendoza L."/>
            <person name="Galagan J.E."/>
            <person name="Nusbaum C."/>
            <person name="Birren B.W."/>
        </authorList>
    </citation>
    <scope>NUCLEOTIDE SEQUENCE [LARGE SCALE GENOMIC DNA]</scope>
    <source>
        <strain evidence="3">H143</strain>
    </source>
</reference>
<protein>
    <submittedName>
        <fullName evidence="2">Uncharacterized protein</fullName>
    </submittedName>
</protein>
<evidence type="ECO:0000313" key="2">
    <source>
        <dbReference type="EMBL" id="EER36684.1"/>
    </source>
</evidence>
<dbReference type="Proteomes" id="UP000002624">
    <property type="component" value="Unassembled WGS sequence"/>
</dbReference>
<feature type="region of interest" description="Disordered" evidence="1">
    <location>
        <begin position="1"/>
        <end position="21"/>
    </location>
</feature>
<organism evidence="2 3">
    <name type="scientific">Ajellomyces capsulatus (strain H143)</name>
    <name type="common">Darling's disease fungus</name>
    <name type="synonym">Histoplasma capsulatum</name>
    <dbReference type="NCBI Taxonomy" id="544712"/>
    <lineage>
        <taxon>Eukaryota</taxon>
        <taxon>Fungi</taxon>
        <taxon>Dikarya</taxon>
        <taxon>Ascomycota</taxon>
        <taxon>Pezizomycotina</taxon>
        <taxon>Eurotiomycetes</taxon>
        <taxon>Eurotiomycetidae</taxon>
        <taxon>Onygenales</taxon>
        <taxon>Ajellomycetaceae</taxon>
        <taxon>Histoplasma</taxon>
    </lineage>
</organism>
<dbReference type="VEuPathDB" id="FungiDB:HCDG_09115"/>
<proteinExistence type="predicted"/>